<keyword evidence="1" id="KW-0805">Transcription regulation</keyword>
<dbReference type="PROSITE" id="PS50977">
    <property type="entry name" value="HTH_TETR_2"/>
    <property type="match status" value="1"/>
</dbReference>
<dbReference type="Pfam" id="PF00440">
    <property type="entry name" value="TetR_N"/>
    <property type="match status" value="1"/>
</dbReference>
<dbReference type="Proteomes" id="UP001237105">
    <property type="component" value="Unassembled WGS sequence"/>
</dbReference>
<dbReference type="Pfam" id="PF17928">
    <property type="entry name" value="TetR_C_22"/>
    <property type="match status" value="1"/>
</dbReference>
<dbReference type="RefSeq" id="WP_282534858.1">
    <property type="nucleotide sequence ID" value="NZ_JASCIS010000008.1"/>
</dbReference>
<keyword evidence="2 4" id="KW-0238">DNA-binding</keyword>
<reference evidence="6 7" key="1">
    <citation type="submission" date="2023-05" db="EMBL/GenBank/DDBJ databases">
        <title>Draft genome sequence of Streptomyces sp. B-S-A12 isolated from a cave soil in Thailand.</title>
        <authorList>
            <person name="Chamroensaksri N."/>
            <person name="Muangham S."/>
        </authorList>
    </citation>
    <scope>NUCLEOTIDE SEQUENCE [LARGE SCALE GENOMIC DNA]</scope>
    <source>
        <strain evidence="6 7">B-S-A12</strain>
    </source>
</reference>
<dbReference type="InterPro" id="IPR041674">
    <property type="entry name" value="TetR_C_22"/>
</dbReference>
<evidence type="ECO:0000256" key="1">
    <source>
        <dbReference type="ARBA" id="ARBA00023015"/>
    </source>
</evidence>
<dbReference type="Gene3D" id="1.10.357.10">
    <property type="entry name" value="Tetracycline Repressor, domain 2"/>
    <property type="match status" value="1"/>
</dbReference>
<proteinExistence type="predicted"/>
<dbReference type="PANTHER" id="PTHR30055">
    <property type="entry name" value="HTH-TYPE TRANSCRIPTIONAL REGULATOR RUTR"/>
    <property type="match status" value="1"/>
</dbReference>
<sequence length="204" mass="22655">MSWTPDPDPSRLRRAPVQQRSAERLNRILDACAGLLDEAGYEALSTRAVAERADVPIGSVYRFFGNKRAMAEALAQRNLDRYAERISGRLATVGHDDWRTAVDAALDEYLTMKRTVPGFALVDFAGPVQAPSEANHLLADRLADLLARHLERSLDAGLRRCLLVGVEAADAVLRLAFRLRPEGDPELIKETRELLHAYLARALD</sequence>
<name>A0ABT6STL7_9ACTN</name>
<keyword evidence="7" id="KW-1185">Reference proteome</keyword>
<dbReference type="EMBL" id="JASCIS010000008">
    <property type="protein sequence ID" value="MDI3418953.1"/>
    <property type="molecule type" value="Genomic_DNA"/>
</dbReference>
<feature type="domain" description="HTH tetR-type" evidence="5">
    <location>
        <begin position="22"/>
        <end position="82"/>
    </location>
</feature>
<evidence type="ECO:0000313" key="6">
    <source>
        <dbReference type="EMBL" id="MDI3418953.1"/>
    </source>
</evidence>
<dbReference type="SUPFAM" id="SSF46689">
    <property type="entry name" value="Homeodomain-like"/>
    <property type="match status" value="1"/>
</dbReference>
<feature type="DNA-binding region" description="H-T-H motif" evidence="4">
    <location>
        <begin position="45"/>
        <end position="64"/>
    </location>
</feature>
<comment type="caution">
    <text evidence="6">The sequence shown here is derived from an EMBL/GenBank/DDBJ whole genome shotgun (WGS) entry which is preliminary data.</text>
</comment>
<evidence type="ECO:0000259" key="5">
    <source>
        <dbReference type="PROSITE" id="PS50977"/>
    </source>
</evidence>
<evidence type="ECO:0000256" key="3">
    <source>
        <dbReference type="ARBA" id="ARBA00023163"/>
    </source>
</evidence>
<evidence type="ECO:0000256" key="4">
    <source>
        <dbReference type="PROSITE-ProRule" id="PRU00335"/>
    </source>
</evidence>
<protein>
    <submittedName>
        <fullName evidence="6">TetR/AcrR family transcriptional regulator</fullName>
    </submittedName>
</protein>
<accession>A0ABT6STL7</accession>
<evidence type="ECO:0000256" key="2">
    <source>
        <dbReference type="ARBA" id="ARBA00023125"/>
    </source>
</evidence>
<dbReference type="PANTHER" id="PTHR30055:SF151">
    <property type="entry name" value="TRANSCRIPTIONAL REGULATORY PROTEIN"/>
    <property type="match status" value="1"/>
</dbReference>
<gene>
    <name evidence="6" type="ORF">QIT00_10300</name>
</gene>
<dbReference type="PRINTS" id="PR00455">
    <property type="entry name" value="HTHTETR"/>
</dbReference>
<dbReference type="InterPro" id="IPR050109">
    <property type="entry name" value="HTH-type_TetR-like_transc_reg"/>
</dbReference>
<organism evidence="6 7">
    <name type="scientific">Streptomyces luteolus</name>
    <dbReference type="NCBI Taxonomy" id="3043615"/>
    <lineage>
        <taxon>Bacteria</taxon>
        <taxon>Bacillati</taxon>
        <taxon>Actinomycetota</taxon>
        <taxon>Actinomycetes</taxon>
        <taxon>Kitasatosporales</taxon>
        <taxon>Streptomycetaceae</taxon>
        <taxon>Streptomyces</taxon>
    </lineage>
</organism>
<evidence type="ECO:0000313" key="7">
    <source>
        <dbReference type="Proteomes" id="UP001237105"/>
    </source>
</evidence>
<dbReference type="InterPro" id="IPR009057">
    <property type="entry name" value="Homeodomain-like_sf"/>
</dbReference>
<keyword evidence="3" id="KW-0804">Transcription</keyword>
<dbReference type="InterPro" id="IPR001647">
    <property type="entry name" value="HTH_TetR"/>
</dbReference>